<organism evidence="2 3">
    <name type="scientific">Paenibacillus phage Harrison</name>
    <dbReference type="NCBI Taxonomy" id="1636257"/>
    <lineage>
        <taxon>Viruses</taxon>
        <taxon>Duplodnaviria</taxon>
        <taxon>Heunggongvirae</taxon>
        <taxon>Uroviricota</taxon>
        <taxon>Caudoviricetes</taxon>
        <taxon>Gochnauervirinae</taxon>
        <taxon>Harrisonvirus</taxon>
        <taxon>Harrisonvirus harrison</taxon>
    </lineage>
</organism>
<protein>
    <submittedName>
        <fullName evidence="2">Uncharacterized protein</fullName>
    </submittedName>
</protein>
<keyword evidence="1" id="KW-1133">Transmembrane helix</keyword>
<evidence type="ECO:0000313" key="3">
    <source>
        <dbReference type="Proteomes" id="UP000204186"/>
    </source>
</evidence>
<keyword evidence="1" id="KW-0472">Membrane</keyword>
<name>A0A0K2CYA6_9CAUD</name>
<dbReference type="Proteomes" id="UP000204186">
    <property type="component" value="Segment"/>
</dbReference>
<accession>A0A0K2CYA6</accession>
<feature type="transmembrane region" description="Helical" evidence="1">
    <location>
        <begin position="6"/>
        <end position="29"/>
    </location>
</feature>
<sequence length="30" mass="3247">MKPSKTIIAALFISILALAISLTTLVITFR</sequence>
<keyword evidence="3" id="KW-1185">Reference proteome</keyword>
<dbReference type="KEGG" id="vg:26613498"/>
<reference evidence="2 3" key="1">
    <citation type="journal article" date="2015" name="Genome Announc.">
        <title>Complete Genome Sequences of Nine Phages Capable of Infecting Paenibacillus larvae, the Causative Agent of American Foulbrood Disease in Honeybees.</title>
        <authorList>
            <person name="Tsourkas P.K."/>
            <person name="Yost D.G."/>
            <person name="Krohn A."/>
            <person name="LeBlanc L."/>
            <person name="Zhang A."/>
            <person name="Stamereilers C."/>
            <person name="Amy P.S."/>
        </authorList>
    </citation>
    <scope>NUCLEOTIDE SEQUENCE [LARGE SCALE GENOMIC DNA]</scope>
</reference>
<dbReference type="EMBL" id="KT361651">
    <property type="protein sequence ID" value="ALA12485.1"/>
    <property type="molecule type" value="Genomic_DNA"/>
</dbReference>
<gene>
    <name evidence="2" type="ORF">HARRISON_34</name>
</gene>
<evidence type="ECO:0000256" key="1">
    <source>
        <dbReference type="SAM" id="Phobius"/>
    </source>
</evidence>
<dbReference type="GeneID" id="26613498"/>
<dbReference type="RefSeq" id="YP_009193847.1">
    <property type="nucleotide sequence ID" value="NC_028746.1"/>
</dbReference>
<evidence type="ECO:0000313" key="2">
    <source>
        <dbReference type="EMBL" id="ALA12485.1"/>
    </source>
</evidence>
<proteinExistence type="predicted"/>
<keyword evidence="1" id="KW-0812">Transmembrane</keyword>